<evidence type="ECO:0000313" key="1">
    <source>
        <dbReference type="EMBL" id="CAG8528757.1"/>
    </source>
</evidence>
<sequence length="117" mass="13512">KAQSEIEQKISASKTLFKLQNPPTYQTTNTDITPIDASKQRRITHHLVTFIICDVQLLCILKYLSFRELIYECVSDYSILYDKTVKNIICGAYNWTHTQIIELIKNTAQTINLTTDL</sequence>
<feature type="non-terminal residue" evidence="1">
    <location>
        <position position="1"/>
    </location>
</feature>
<name>A0ACA9LG31_9GLOM</name>
<keyword evidence="2" id="KW-1185">Reference proteome</keyword>
<dbReference type="Proteomes" id="UP000789366">
    <property type="component" value="Unassembled WGS sequence"/>
</dbReference>
<dbReference type="EMBL" id="CAJVPW010003736">
    <property type="protein sequence ID" value="CAG8528757.1"/>
    <property type="molecule type" value="Genomic_DNA"/>
</dbReference>
<protein>
    <submittedName>
        <fullName evidence="1">7265_t:CDS:1</fullName>
    </submittedName>
</protein>
<gene>
    <name evidence="1" type="ORF">SPELUC_LOCUS4269</name>
</gene>
<accession>A0ACA9LG31</accession>
<evidence type="ECO:0000313" key="2">
    <source>
        <dbReference type="Proteomes" id="UP000789366"/>
    </source>
</evidence>
<proteinExistence type="predicted"/>
<reference evidence="1" key="1">
    <citation type="submission" date="2021-06" db="EMBL/GenBank/DDBJ databases">
        <authorList>
            <person name="Kallberg Y."/>
            <person name="Tangrot J."/>
            <person name="Rosling A."/>
        </authorList>
    </citation>
    <scope>NUCLEOTIDE SEQUENCE</scope>
    <source>
        <strain evidence="1">28 12/20/2015</strain>
    </source>
</reference>
<comment type="caution">
    <text evidence="1">The sequence shown here is derived from an EMBL/GenBank/DDBJ whole genome shotgun (WGS) entry which is preliminary data.</text>
</comment>
<organism evidence="1 2">
    <name type="scientific">Cetraspora pellucida</name>
    <dbReference type="NCBI Taxonomy" id="1433469"/>
    <lineage>
        <taxon>Eukaryota</taxon>
        <taxon>Fungi</taxon>
        <taxon>Fungi incertae sedis</taxon>
        <taxon>Mucoromycota</taxon>
        <taxon>Glomeromycotina</taxon>
        <taxon>Glomeromycetes</taxon>
        <taxon>Diversisporales</taxon>
        <taxon>Gigasporaceae</taxon>
        <taxon>Cetraspora</taxon>
    </lineage>
</organism>